<gene>
    <name evidence="2" type="ORF">BDZ94DRAFT_1322048</name>
</gene>
<feature type="coiled-coil region" evidence="1">
    <location>
        <begin position="670"/>
        <end position="762"/>
    </location>
</feature>
<protein>
    <submittedName>
        <fullName evidence="2">Uncharacterized protein</fullName>
    </submittedName>
</protein>
<dbReference type="OrthoDB" id="3219467at2759"/>
<keyword evidence="3" id="KW-1185">Reference proteome</keyword>
<sequence>MKLDVPGSVSPLDLSYEMGLAGSTVNLSAEISGKVWENALGVENLVLEDTLFTLSFPSSKPWRSFAFDVSATFWYLTSPVSLMGSYASDGQFSLTAGFDKFGTEEIDSIFSTLFSDSLSLPDFAVEIGSASLSVVSGTGLSVSLFDVVIADYTARKITVTFNTSGASLSGALSSKLLPFGEVGLRNGVVQLAFWSSNKKKQVEFMLGGLLTVDFLGVDVKAVVHLYPIRGGFAWAVLAELAASQQPFAISDVVRDIKDSFLDFSLKNVLFIATPQDNLAVENLYPEYRIRKGVQVLGVIDRIPPLNTLLKKDVRNLVFSAGWSKVSGFNLAVSLPAASSLDLGNGIRTKPISLAIRTKPVELAVVAGLTVSVKDSTPLDFSFVLAANLTGASASAEMKGWWVKPFLIDNLKIGEIVLLSIEIIYAQFVSTGTPSGFGLAGGLKIGQVEAHIALNVSAEPRCQMLSARVNELGISDLVDFAGELIQERIPSIPANFFRFEELRVYICPFGIVQGTTTYPQGFSFRANMMFFEKRAEIECKIDQAEKSIGIAGSIQNFKLGPLSLRGSNGPQAELKCHLGVLRQQLVIDGVVSLFDLQSQTCVDMQFMPEPKFKFFVSLKFAKIFMFQLNAELIGSLGRNLDGADFSLHAELQNDILRYVAQQVIEEFEAAKVFAAKGLEAAQEKVKKAEKEWKAMITGAEKKVDEARKNWESYEKTVRSSSQPVIDKYLSEITRLQNNIEEARKAFESALQDARAAVEQANRDRGAALAAANRDIEWAKYDVDRGIAGAQRALDYARADLSAAFGSAQRAINSAQWEVWSLQNQIYHVKGIIREYERAPWYHFWKKAAIAGLWSAVWGLEASKAVASGILDAARAVLWSTEYLSKEGAVRAAQSALVAARETGRLSLSAAQGALTAADETSKFAVDRANNVLLGVEKGAQFAAFQGAIKALQVFKDANKVAHDVAVKAIEGLMDCAALTAFTLAKVGLKVAKTSTALLDAAKEGLALAKKATEKVIAVLKEMVRLGATALNITQVILSGSVREVFGTGGEKSRPLSAAVGGYFLGNRFDFKLEFNPKNFVAFFETIFKKLWDMITGSNSFSVITSDPEEDNQATARPASAYESGTYALMPSDVILDDSRHFTLARKRFAPVNAQVSSEAIDESVTISIPCSPFTGIPIFPPHVVISLADRMMQEDGLSVKRFGL</sequence>
<dbReference type="AlphaFoldDB" id="A0A9P6CEM6"/>
<reference evidence="2" key="1">
    <citation type="submission" date="2020-11" db="EMBL/GenBank/DDBJ databases">
        <authorList>
            <consortium name="DOE Joint Genome Institute"/>
            <person name="Ahrendt S."/>
            <person name="Riley R."/>
            <person name="Andreopoulos W."/>
            <person name="Labutti K."/>
            <person name="Pangilinan J."/>
            <person name="Ruiz-Duenas F.J."/>
            <person name="Barrasa J.M."/>
            <person name="Sanchez-Garcia M."/>
            <person name="Camarero S."/>
            <person name="Miyauchi S."/>
            <person name="Serrano A."/>
            <person name="Linde D."/>
            <person name="Babiker R."/>
            <person name="Drula E."/>
            <person name="Ayuso-Fernandez I."/>
            <person name="Pacheco R."/>
            <person name="Padilla G."/>
            <person name="Ferreira P."/>
            <person name="Barriuso J."/>
            <person name="Kellner H."/>
            <person name="Castanera R."/>
            <person name="Alfaro M."/>
            <person name="Ramirez L."/>
            <person name="Pisabarro A.G."/>
            <person name="Kuo A."/>
            <person name="Tritt A."/>
            <person name="Lipzen A."/>
            <person name="He G."/>
            <person name="Yan M."/>
            <person name="Ng V."/>
            <person name="Cullen D."/>
            <person name="Martin F."/>
            <person name="Rosso M.-N."/>
            <person name="Henrissat B."/>
            <person name="Hibbett D."/>
            <person name="Martinez A.T."/>
            <person name="Grigoriev I.V."/>
        </authorList>
    </citation>
    <scope>NUCLEOTIDE SEQUENCE</scope>
    <source>
        <strain evidence="2">CBS 247.69</strain>
    </source>
</reference>
<evidence type="ECO:0000313" key="3">
    <source>
        <dbReference type="Proteomes" id="UP000807353"/>
    </source>
</evidence>
<comment type="caution">
    <text evidence="2">The sequence shown here is derived from an EMBL/GenBank/DDBJ whole genome shotgun (WGS) entry which is preliminary data.</text>
</comment>
<evidence type="ECO:0000256" key="1">
    <source>
        <dbReference type="SAM" id="Coils"/>
    </source>
</evidence>
<dbReference type="EMBL" id="MU150265">
    <property type="protein sequence ID" value="KAF9463146.1"/>
    <property type="molecule type" value="Genomic_DNA"/>
</dbReference>
<dbReference type="Proteomes" id="UP000807353">
    <property type="component" value="Unassembled WGS sequence"/>
</dbReference>
<evidence type="ECO:0000313" key="2">
    <source>
        <dbReference type="EMBL" id="KAF9463146.1"/>
    </source>
</evidence>
<name>A0A9P6CEM6_9AGAR</name>
<keyword evidence="1" id="KW-0175">Coiled coil</keyword>
<accession>A0A9P6CEM6</accession>
<organism evidence="2 3">
    <name type="scientific">Collybia nuda</name>
    <dbReference type="NCBI Taxonomy" id="64659"/>
    <lineage>
        <taxon>Eukaryota</taxon>
        <taxon>Fungi</taxon>
        <taxon>Dikarya</taxon>
        <taxon>Basidiomycota</taxon>
        <taxon>Agaricomycotina</taxon>
        <taxon>Agaricomycetes</taxon>
        <taxon>Agaricomycetidae</taxon>
        <taxon>Agaricales</taxon>
        <taxon>Tricholomatineae</taxon>
        <taxon>Clitocybaceae</taxon>
        <taxon>Collybia</taxon>
    </lineage>
</organism>
<proteinExistence type="predicted"/>